<reference evidence="2 3" key="1">
    <citation type="submission" date="2014-11" db="EMBL/GenBank/DDBJ databases">
        <authorList>
            <person name="Zhu J."/>
            <person name="Qi W."/>
            <person name="Song R."/>
        </authorList>
    </citation>
    <scope>NUCLEOTIDE SEQUENCE [LARGE SCALE GENOMIC DNA]</scope>
</reference>
<dbReference type="AlphaFoldDB" id="A0A0G4GL92"/>
<accession>A0A0G4GL92</accession>
<protein>
    <submittedName>
        <fullName evidence="2">Uncharacterized protein</fullName>
    </submittedName>
</protein>
<feature type="region of interest" description="Disordered" evidence="1">
    <location>
        <begin position="33"/>
        <end position="61"/>
    </location>
</feature>
<dbReference type="VEuPathDB" id="CryptoDB:Vbra_1419"/>
<dbReference type="EMBL" id="CDMY01000707">
    <property type="protein sequence ID" value="CEM30765.1"/>
    <property type="molecule type" value="Genomic_DNA"/>
</dbReference>
<evidence type="ECO:0000256" key="1">
    <source>
        <dbReference type="SAM" id="MobiDB-lite"/>
    </source>
</evidence>
<proteinExistence type="predicted"/>
<name>A0A0G4GL92_VITBC</name>
<evidence type="ECO:0000313" key="2">
    <source>
        <dbReference type="EMBL" id="CEM30765.1"/>
    </source>
</evidence>
<dbReference type="InParanoid" id="A0A0G4GL92"/>
<evidence type="ECO:0000313" key="3">
    <source>
        <dbReference type="Proteomes" id="UP000041254"/>
    </source>
</evidence>
<dbReference type="Proteomes" id="UP000041254">
    <property type="component" value="Unassembled WGS sequence"/>
</dbReference>
<organism evidence="2 3">
    <name type="scientific">Vitrella brassicaformis (strain CCMP3155)</name>
    <dbReference type="NCBI Taxonomy" id="1169540"/>
    <lineage>
        <taxon>Eukaryota</taxon>
        <taxon>Sar</taxon>
        <taxon>Alveolata</taxon>
        <taxon>Colpodellida</taxon>
        <taxon>Vitrellaceae</taxon>
        <taxon>Vitrella</taxon>
    </lineage>
</organism>
<gene>
    <name evidence="2" type="ORF">Vbra_1419</name>
</gene>
<keyword evidence="3" id="KW-1185">Reference proteome</keyword>
<sequence length="279" mass="30654">MMHCSPFRQRGGPRVPSNRVQWPLLVLSRPRAPLHGRSQHPGLSRAARRARSGLTSPAEQRTWQGNGTVVPVLLSQSQLARGLQLWAVQMCDPGQLHSDRDQRHSGPVWGVRWCVLDWRWRAVLAGQKGGLCAPARACEAANLQEMAGAARLIPGEGEVVDVPGLDGAERKLQYYNGTYFYTAGNLTYFFVSGDTTDTTGGEDTQPPTDDEQCGNVGAAEGEVLLCTEMLSYFHPCKHTAVHTEGVIRYTPCRSTRMCAAVCARAHTNIHQIYPLQVHA</sequence>